<dbReference type="GO" id="GO:0016121">
    <property type="term" value="P:carotene catabolic process"/>
    <property type="evidence" value="ECO:0007669"/>
    <property type="project" value="TreeGrafter"/>
</dbReference>
<keyword evidence="3" id="KW-0560">Oxidoreductase</keyword>
<dbReference type="OrthoDB" id="1069523at2759"/>
<dbReference type="GO" id="GO:0009570">
    <property type="term" value="C:chloroplast stroma"/>
    <property type="evidence" value="ECO:0007669"/>
    <property type="project" value="TreeGrafter"/>
</dbReference>
<protein>
    <submittedName>
        <fullName evidence="6">Uncharacterized protein</fullName>
    </submittedName>
</protein>
<evidence type="ECO:0000313" key="7">
    <source>
        <dbReference type="Proteomes" id="UP000626092"/>
    </source>
</evidence>
<dbReference type="GO" id="GO:0046872">
    <property type="term" value="F:metal ion binding"/>
    <property type="evidence" value="ECO:0007669"/>
    <property type="project" value="UniProtKB-KW"/>
</dbReference>
<comment type="caution">
    <text evidence="6">The sequence shown here is derived from an EMBL/GenBank/DDBJ whole genome shotgun (WGS) entry which is preliminary data.</text>
</comment>
<keyword evidence="4 5" id="KW-0408">Iron</keyword>
<evidence type="ECO:0000256" key="3">
    <source>
        <dbReference type="ARBA" id="ARBA00022964"/>
    </source>
</evidence>
<dbReference type="PANTHER" id="PTHR10543">
    <property type="entry name" value="BETA-CAROTENE DIOXYGENASE"/>
    <property type="match status" value="1"/>
</dbReference>
<keyword evidence="3" id="KW-0223">Dioxygenase</keyword>
<name>A0A834FV21_RHOSS</name>
<keyword evidence="2 5" id="KW-0479">Metal-binding</keyword>
<proteinExistence type="inferred from homology"/>
<dbReference type="InterPro" id="IPR004294">
    <property type="entry name" value="Carotenoid_Oase"/>
</dbReference>
<evidence type="ECO:0000256" key="4">
    <source>
        <dbReference type="ARBA" id="ARBA00023004"/>
    </source>
</evidence>
<evidence type="ECO:0000256" key="2">
    <source>
        <dbReference type="ARBA" id="ARBA00022723"/>
    </source>
</evidence>
<dbReference type="EMBL" id="WJXA01000229">
    <property type="protein sequence ID" value="KAF7114264.1"/>
    <property type="molecule type" value="Genomic_DNA"/>
</dbReference>
<dbReference type="AlphaFoldDB" id="A0A834FV21"/>
<reference evidence="6" key="1">
    <citation type="submission" date="2019-11" db="EMBL/GenBank/DDBJ databases">
        <authorList>
            <person name="Liu Y."/>
            <person name="Hou J."/>
            <person name="Li T.-Q."/>
            <person name="Guan C.-H."/>
            <person name="Wu X."/>
            <person name="Wu H.-Z."/>
            <person name="Ling F."/>
            <person name="Zhang R."/>
            <person name="Shi X.-G."/>
            <person name="Ren J.-P."/>
            <person name="Chen E.-F."/>
            <person name="Sun J.-M."/>
        </authorList>
    </citation>
    <scope>NUCLEOTIDE SEQUENCE</scope>
    <source>
        <strain evidence="6">Adult_tree_wgs_1</strain>
        <tissue evidence="6">Leaves</tissue>
    </source>
</reference>
<gene>
    <name evidence="6" type="ORF">RHSIM_RhsimUnG0095600</name>
</gene>
<dbReference type="PANTHER" id="PTHR10543:SF46">
    <property type="entry name" value="CAROTENOID CLEAVAGE DIOXYGENASE 4, CHLOROPLASTIC-RELATED"/>
    <property type="match status" value="1"/>
</dbReference>
<dbReference type="GO" id="GO:0010436">
    <property type="term" value="F:carotenoid dioxygenase activity"/>
    <property type="evidence" value="ECO:0007669"/>
    <property type="project" value="TreeGrafter"/>
</dbReference>
<dbReference type="Proteomes" id="UP000626092">
    <property type="component" value="Unassembled WGS sequence"/>
</dbReference>
<evidence type="ECO:0000256" key="1">
    <source>
        <dbReference type="ARBA" id="ARBA00006787"/>
    </source>
</evidence>
<dbReference type="Pfam" id="PF03055">
    <property type="entry name" value="RPE65"/>
    <property type="match status" value="1"/>
</dbReference>
<accession>A0A834FV21</accession>
<feature type="binding site" evidence="5">
    <location>
        <position position="140"/>
    </location>
    <ligand>
        <name>Fe cation</name>
        <dbReference type="ChEBI" id="CHEBI:24875"/>
        <note>catalytic</note>
    </ligand>
</feature>
<evidence type="ECO:0000313" key="6">
    <source>
        <dbReference type="EMBL" id="KAF7114264.1"/>
    </source>
</evidence>
<organism evidence="6 7">
    <name type="scientific">Rhododendron simsii</name>
    <name type="common">Sims's rhododendron</name>
    <dbReference type="NCBI Taxonomy" id="118357"/>
    <lineage>
        <taxon>Eukaryota</taxon>
        <taxon>Viridiplantae</taxon>
        <taxon>Streptophyta</taxon>
        <taxon>Embryophyta</taxon>
        <taxon>Tracheophyta</taxon>
        <taxon>Spermatophyta</taxon>
        <taxon>Magnoliopsida</taxon>
        <taxon>eudicotyledons</taxon>
        <taxon>Gunneridae</taxon>
        <taxon>Pentapetalae</taxon>
        <taxon>asterids</taxon>
        <taxon>Ericales</taxon>
        <taxon>Ericaceae</taxon>
        <taxon>Ericoideae</taxon>
        <taxon>Rhodoreae</taxon>
        <taxon>Rhododendron</taxon>
    </lineage>
</organism>
<comment type="cofactor">
    <cofactor evidence="5">
        <name>Fe(2+)</name>
        <dbReference type="ChEBI" id="CHEBI:29033"/>
    </cofactor>
    <text evidence="5">Binds 1 Fe(2+) ion per subunit.</text>
</comment>
<keyword evidence="7" id="KW-1185">Reference proteome</keyword>
<evidence type="ECO:0000256" key="5">
    <source>
        <dbReference type="PIRSR" id="PIRSR604294-1"/>
    </source>
</evidence>
<sequence>MGRGRWRHGGDGGSKYFVGGAHAKRMDLIHTSVEKVRIDLKTGFVLRHPVASRNLDFAVINPKYVGKKNRPRVLRWGAFNFSVAKEPNNPKTEEDDGYVVTYVLNENTGESRVLVMDAKSPNLDTVTVVKLPRRVPYGFHGLFVTETDLKKL</sequence>
<comment type="similarity">
    <text evidence="1">Belongs to the carotenoid oxygenase family.</text>
</comment>